<organism evidence="9 10">
    <name type="scientific">Luteococcus peritonei</name>
    <dbReference type="NCBI Taxonomy" id="88874"/>
    <lineage>
        <taxon>Bacteria</taxon>
        <taxon>Bacillati</taxon>
        <taxon>Actinomycetota</taxon>
        <taxon>Actinomycetes</taxon>
        <taxon>Propionibacteriales</taxon>
        <taxon>Propionibacteriaceae</taxon>
        <taxon>Luteococcus</taxon>
    </lineage>
</organism>
<keyword evidence="10" id="KW-1185">Reference proteome</keyword>
<comment type="caution">
    <text evidence="9">The sequence shown here is derived from an EMBL/GenBank/DDBJ whole genome shotgun (WGS) entry which is preliminary data.</text>
</comment>
<dbReference type="PIRSF" id="PIRSF002744">
    <property type="entry name" value="Pur-cyt_permease"/>
    <property type="match status" value="1"/>
</dbReference>
<dbReference type="Pfam" id="PF02133">
    <property type="entry name" value="Transp_cyt_pur"/>
    <property type="match status" value="1"/>
</dbReference>
<evidence type="ECO:0000256" key="8">
    <source>
        <dbReference type="SAM" id="Phobius"/>
    </source>
</evidence>
<comment type="subcellular location">
    <subcellularLocation>
        <location evidence="1">Membrane</location>
        <topology evidence="1">Multi-pass membrane protein</topology>
    </subcellularLocation>
</comment>
<dbReference type="RefSeq" id="WP_343873981.1">
    <property type="nucleotide sequence ID" value="NZ_BAAAIX010000021.1"/>
</dbReference>
<evidence type="ECO:0000313" key="9">
    <source>
        <dbReference type="EMBL" id="MFD1889108.1"/>
    </source>
</evidence>
<evidence type="ECO:0000256" key="4">
    <source>
        <dbReference type="ARBA" id="ARBA00022692"/>
    </source>
</evidence>
<dbReference type="PANTHER" id="PTHR31806:SF1">
    <property type="entry name" value="PURINE-CYTOSINE PERMEASE FCY2-RELATED"/>
    <property type="match status" value="1"/>
</dbReference>
<keyword evidence="3 7" id="KW-0813">Transport</keyword>
<evidence type="ECO:0000313" key="10">
    <source>
        <dbReference type="Proteomes" id="UP001597326"/>
    </source>
</evidence>
<comment type="similarity">
    <text evidence="2 7">Belongs to the purine-cytosine permease (2.A.39) family.</text>
</comment>
<feature type="transmembrane region" description="Helical" evidence="8">
    <location>
        <begin position="244"/>
        <end position="266"/>
    </location>
</feature>
<evidence type="ECO:0000256" key="1">
    <source>
        <dbReference type="ARBA" id="ARBA00004141"/>
    </source>
</evidence>
<name>A0ABW4RS13_9ACTN</name>
<keyword evidence="5 8" id="KW-1133">Transmembrane helix</keyword>
<protein>
    <submittedName>
        <fullName evidence="9">Purine-cytosine permease family protein</fullName>
    </submittedName>
</protein>
<feature type="transmembrane region" description="Helical" evidence="8">
    <location>
        <begin position="205"/>
        <end position="224"/>
    </location>
</feature>
<evidence type="ECO:0000256" key="6">
    <source>
        <dbReference type="ARBA" id="ARBA00023136"/>
    </source>
</evidence>
<sequence>MSTSTLASHPLVETQGVDVIAESDRRGRPRDLFWPWCAGNILLLQVAWGAYLFDFGLSFGQALAVTLFGVVASFALVGLVSLVGMRGSAPTMVLSRAVFGVHGNVLPGIVGYLLMLGWETVNVSVAVLASGTIAGRLGIPAGPTRVVVFVAVVAVVMALGILGFDAVMRAQKYFSWITLAMSLVYIALTVRHVRWSALGEHPAGDALAVLGACVMVFCGFGAGWTTAGGDYSRYLPRSSSRAGIVTWTTLGGSVPVVLLIGYGLLLCGTDPSLAAAVVEDPIGGLATLVPTWFLVPFWFFALCGLVSGATLDLYSSGLALVAIGLPIRRWQAAALDGLLMSIASIWVVWFATDFLGAFEGFLITLGVPEAAWAGIFLADLAMVRWAAGYDEHKLFDASPSGYGSVRWPAVVLMVLCCWLGFGLVTNTAAGWLDWQGYLLGPLGLGGPEGRWAGTSIGVLLALVLGFLGMLPFARREALRGR</sequence>
<dbReference type="InterPro" id="IPR026030">
    <property type="entry name" value="Pur-cyt_permease_Fcy2/21/22"/>
</dbReference>
<accession>A0ABW4RS13</accession>
<feature type="transmembrane region" description="Helical" evidence="8">
    <location>
        <begin position="370"/>
        <end position="387"/>
    </location>
</feature>
<dbReference type="Gene3D" id="1.10.4160.10">
    <property type="entry name" value="Hydantoin permease"/>
    <property type="match status" value="1"/>
</dbReference>
<feature type="transmembrane region" description="Helical" evidence="8">
    <location>
        <begin position="32"/>
        <end position="53"/>
    </location>
</feature>
<feature type="transmembrane region" description="Helical" evidence="8">
    <location>
        <begin position="173"/>
        <end position="193"/>
    </location>
</feature>
<gene>
    <name evidence="9" type="ORF">ACFSCS_02775</name>
</gene>
<evidence type="ECO:0000256" key="2">
    <source>
        <dbReference type="ARBA" id="ARBA00008974"/>
    </source>
</evidence>
<keyword evidence="6 7" id="KW-0472">Membrane</keyword>
<keyword evidence="4 8" id="KW-0812">Transmembrane</keyword>
<feature type="transmembrane region" description="Helical" evidence="8">
    <location>
        <begin position="407"/>
        <end position="431"/>
    </location>
</feature>
<feature type="transmembrane region" description="Helical" evidence="8">
    <location>
        <begin position="97"/>
        <end position="115"/>
    </location>
</feature>
<evidence type="ECO:0000256" key="5">
    <source>
        <dbReference type="ARBA" id="ARBA00022989"/>
    </source>
</evidence>
<evidence type="ECO:0000256" key="3">
    <source>
        <dbReference type="ARBA" id="ARBA00022448"/>
    </source>
</evidence>
<feature type="transmembrane region" description="Helical" evidence="8">
    <location>
        <begin position="273"/>
        <end position="293"/>
    </location>
</feature>
<feature type="transmembrane region" description="Helical" evidence="8">
    <location>
        <begin position="337"/>
        <end position="358"/>
    </location>
</feature>
<feature type="transmembrane region" description="Helical" evidence="8">
    <location>
        <begin position="451"/>
        <end position="473"/>
    </location>
</feature>
<dbReference type="InterPro" id="IPR001248">
    <property type="entry name" value="Pur-cyt_permease"/>
</dbReference>
<feature type="transmembrane region" description="Helical" evidence="8">
    <location>
        <begin position="299"/>
        <end position="325"/>
    </location>
</feature>
<dbReference type="Proteomes" id="UP001597326">
    <property type="component" value="Unassembled WGS sequence"/>
</dbReference>
<feature type="transmembrane region" description="Helical" evidence="8">
    <location>
        <begin position="59"/>
        <end position="85"/>
    </location>
</feature>
<dbReference type="EMBL" id="JBHUFZ010000007">
    <property type="protein sequence ID" value="MFD1889108.1"/>
    <property type="molecule type" value="Genomic_DNA"/>
</dbReference>
<feature type="transmembrane region" description="Helical" evidence="8">
    <location>
        <begin position="121"/>
        <end position="139"/>
    </location>
</feature>
<dbReference type="PANTHER" id="PTHR31806">
    <property type="entry name" value="PURINE-CYTOSINE PERMEASE FCY2-RELATED"/>
    <property type="match status" value="1"/>
</dbReference>
<proteinExistence type="inferred from homology"/>
<feature type="transmembrane region" description="Helical" evidence="8">
    <location>
        <begin position="146"/>
        <end position="167"/>
    </location>
</feature>
<evidence type="ECO:0000256" key="7">
    <source>
        <dbReference type="PIRNR" id="PIRNR002744"/>
    </source>
</evidence>
<reference evidence="10" key="1">
    <citation type="journal article" date="2019" name="Int. J. Syst. Evol. Microbiol.">
        <title>The Global Catalogue of Microorganisms (GCM) 10K type strain sequencing project: providing services to taxonomists for standard genome sequencing and annotation.</title>
        <authorList>
            <consortium name="The Broad Institute Genomics Platform"/>
            <consortium name="The Broad Institute Genome Sequencing Center for Infectious Disease"/>
            <person name="Wu L."/>
            <person name="Ma J."/>
        </authorList>
    </citation>
    <scope>NUCLEOTIDE SEQUENCE [LARGE SCALE GENOMIC DNA]</scope>
    <source>
        <strain evidence="10">CAIM 431</strain>
    </source>
</reference>